<evidence type="ECO:0000313" key="1">
    <source>
        <dbReference type="EMBL" id="JAH85159.1"/>
    </source>
</evidence>
<reference evidence="1" key="2">
    <citation type="journal article" date="2015" name="Fish Shellfish Immunol.">
        <title>Early steps in the European eel (Anguilla anguilla)-Vibrio vulnificus interaction in the gills: Role of the RtxA13 toxin.</title>
        <authorList>
            <person name="Callol A."/>
            <person name="Pajuelo D."/>
            <person name="Ebbesson L."/>
            <person name="Teles M."/>
            <person name="MacKenzie S."/>
            <person name="Amaro C."/>
        </authorList>
    </citation>
    <scope>NUCLEOTIDE SEQUENCE</scope>
</reference>
<reference evidence="1" key="1">
    <citation type="submission" date="2014-11" db="EMBL/GenBank/DDBJ databases">
        <authorList>
            <person name="Amaro Gonzalez C."/>
        </authorList>
    </citation>
    <scope>NUCLEOTIDE SEQUENCE</scope>
</reference>
<dbReference type="AlphaFoldDB" id="A0A0E9W452"/>
<organism evidence="1">
    <name type="scientific">Anguilla anguilla</name>
    <name type="common">European freshwater eel</name>
    <name type="synonym">Muraena anguilla</name>
    <dbReference type="NCBI Taxonomy" id="7936"/>
    <lineage>
        <taxon>Eukaryota</taxon>
        <taxon>Metazoa</taxon>
        <taxon>Chordata</taxon>
        <taxon>Craniata</taxon>
        <taxon>Vertebrata</taxon>
        <taxon>Euteleostomi</taxon>
        <taxon>Actinopterygii</taxon>
        <taxon>Neopterygii</taxon>
        <taxon>Teleostei</taxon>
        <taxon>Anguilliformes</taxon>
        <taxon>Anguillidae</taxon>
        <taxon>Anguilla</taxon>
    </lineage>
</organism>
<sequence>MCLTHFVHQCRGNFFFKITKRKQAFVKG</sequence>
<protein>
    <submittedName>
        <fullName evidence="1">Uncharacterized protein</fullName>
    </submittedName>
</protein>
<proteinExistence type="predicted"/>
<dbReference type="EMBL" id="GBXM01023418">
    <property type="protein sequence ID" value="JAH85159.1"/>
    <property type="molecule type" value="Transcribed_RNA"/>
</dbReference>
<accession>A0A0E9W452</accession>
<name>A0A0E9W452_ANGAN</name>